<proteinExistence type="predicted"/>
<comment type="caution">
    <text evidence="2">The sequence shown here is derived from an EMBL/GenBank/DDBJ whole genome shotgun (WGS) entry which is preliminary data.</text>
</comment>
<evidence type="ECO:0000313" key="2">
    <source>
        <dbReference type="EMBL" id="KAK5084465.1"/>
    </source>
</evidence>
<feature type="compositionally biased region" description="Basic and acidic residues" evidence="1">
    <location>
        <begin position="125"/>
        <end position="135"/>
    </location>
</feature>
<name>A0AAN7YFG8_9EURO</name>
<protein>
    <submittedName>
        <fullName evidence="2">Uncharacterized protein</fullName>
    </submittedName>
</protein>
<gene>
    <name evidence="2" type="ORF">LTR05_005541</name>
</gene>
<sequence>MPPSKRDKTTNDPPWRTTYNVVFAKPQAESPLPSRGGDAVNKNTGYVPSAPPGIHFDRATMSFMQIDLYGNKTPFAVETPTNHPSIAQVFLHAPVPAQSERLDKTASKYKFRASTTDYNRKRSRPHYDPSAKEETGADQPATKRARLGINNKVDTATATDTFTNTTDEPPKRGKKKPKRRSVPQKKATSQTALEMQLHDLIPHYTPDLCWDAEEEEDFLRREPVTFMDLPTEMRRNIWDKVFEDEAYNFKVKRYCTRDHPKFMIPTKPKSFGCLLINKTCAEEVADQMYKSARLELDFGRLKPTAMREFIQNITAHRIGERSERIFFLKKFGLQKVDLGAFKNAREIVSQIWTVEGDDDMELDDYKNNRIDPAHIFNHPESKPKLKGLKERRFRADQELATQRYKKHIAGTCHPLWEPLDVENRITKYDNNCPFNNHCLNLEKTKMVIVLKYKYSCLNGRHFRQKEVIYDLYPLLGEKLVQIVPPKSKFHKKCNKKACQELDAPAPTVPATATAPPTAAADGIKFLLG</sequence>
<dbReference type="AlphaFoldDB" id="A0AAN7YFG8"/>
<feature type="region of interest" description="Disordered" evidence="1">
    <location>
        <begin position="101"/>
        <end position="191"/>
    </location>
</feature>
<dbReference type="EMBL" id="JAVRRJ010000005">
    <property type="protein sequence ID" value="KAK5084465.1"/>
    <property type="molecule type" value="Genomic_DNA"/>
</dbReference>
<accession>A0AAN7YFG8</accession>
<organism evidence="2 3">
    <name type="scientific">Lithohypha guttulata</name>
    <dbReference type="NCBI Taxonomy" id="1690604"/>
    <lineage>
        <taxon>Eukaryota</taxon>
        <taxon>Fungi</taxon>
        <taxon>Dikarya</taxon>
        <taxon>Ascomycota</taxon>
        <taxon>Pezizomycotina</taxon>
        <taxon>Eurotiomycetes</taxon>
        <taxon>Chaetothyriomycetidae</taxon>
        <taxon>Chaetothyriales</taxon>
        <taxon>Trichomeriaceae</taxon>
        <taxon>Lithohypha</taxon>
    </lineage>
</organism>
<evidence type="ECO:0000256" key="1">
    <source>
        <dbReference type="SAM" id="MobiDB-lite"/>
    </source>
</evidence>
<reference evidence="2 3" key="1">
    <citation type="submission" date="2023-08" db="EMBL/GenBank/DDBJ databases">
        <title>Black Yeasts Isolated from many extreme environments.</title>
        <authorList>
            <person name="Coleine C."/>
            <person name="Stajich J.E."/>
            <person name="Selbmann L."/>
        </authorList>
    </citation>
    <scope>NUCLEOTIDE SEQUENCE [LARGE SCALE GENOMIC DNA]</scope>
    <source>
        <strain evidence="2 3">CCFEE 5910</strain>
    </source>
</reference>
<evidence type="ECO:0000313" key="3">
    <source>
        <dbReference type="Proteomes" id="UP001309876"/>
    </source>
</evidence>
<feature type="compositionally biased region" description="Low complexity" evidence="1">
    <location>
        <begin position="154"/>
        <end position="167"/>
    </location>
</feature>
<feature type="compositionally biased region" description="Basic residues" evidence="1">
    <location>
        <begin position="172"/>
        <end position="183"/>
    </location>
</feature>
<keyword evidence="3" id="KW-1185">Reference proteome</keyword>
<dbReference type="Proteomes" id="UP001309876">
    <property type="component" value="Unassembled WGS sequence"/>
</dbReference>